<dbReference type="PANTHER" id="PTHR46072">
    <property type="entry name" value="AMIDASE-RELATED-RELATED"/>
    <property type="match status" value="1"/>
</dbReference>
<dbReference type="InterPro" id="IPR020556">
    <property type="entry name" value="Amidase_CS"/>
</dbReference>
<dbReference type="Gene3D" id="3.90.1300.10">
    <property type="entry name" value="Amidase signature (AS) domain"/>
    <property type="match status" value="1"/>
</dbReference>
<feature type="domain" description="Amidase" evidence="7">
    <location>
        <begin position="271"/>
        <end position="517"/>
    </location>
</feature>
<name>A0A8H5HS77_9AGAR</name>
<feature type="active site" description="Charge relay system" evidence="5">
    <location>
        <position position="203"/>
    </location>
</feature>
<dbReference type="InterPro" id="IPR023631">
    <property type="entry name" value="Amidase_dom"/>
</dbReference>
<feature type="binding site" evidence="6">
    <location>
        <position position="203"/>
    </location>
    <ligand>
        <name>substrate</name>
    </ligand>
</feature>
<evidence type="ECO:0000313" key="8">
    <source>
        <dbReference type="EMBL" id="KAF5388559.1"/>
    </source>
</evidence>
<protein>
    <recommendedName>
        <fullName evidence="3">amidase</fullName>
        <ecNumber evidence="3">3.5.1.4</ecNumber>
    </recommendedName>
</protein>
<dbReference type="PANTHER" id="PTHR46072:SF2">
    <property type="entry name" value="AMIDASE (EUROFUNG)"/>
    <property type="match status" value="1"/>
</dbReference>
<comment type="caution">
    <text evidence="8">The sequence shown here is derived from an EMBL/GenBank/DDBJ whole genome shotgun (WGS) entry which is preliminary data.</text>
</comment>
<dbReference type="OrthoDB" id="6428749at2759"/>
<evidence type="ECO:0000256" key="4">
    <source>
        <dbReference type="ARBA" id="ARBA00022801"/>
    </source>
</evidence>
<dbReference type="Pfam" id="PF01425">
    <property type="entry name" value="Amidase"/>
    <property type="match status" value="2"/>
</dbReference>
<feature type="binding site" evidence="6">
    <location>
        <begin position="224"/>
        <end position="227"/>
    </location>
    <ligand>
        <name>substrate</name>
    </ligand>
</feature>
<dbReference type="Proteomes" id="UP000518752">
    <property type="component" value="Unassembled WGS sequence"/>
</dbReference>
<keyword evidence="9" id="KW-1185">Reference proteome</keyword>
<sequence>MASWRSVALKKKAEQEALIPKEWRLDPIPSSNDVSSIPETCGLLDANELEFTNSDIAVLLDKLAQGHWSSVSVTKAFSKRAIIAHQLTNCLTEIFIERALGRAAELDEYLKSTGNVRGPLHGLPVSLKDQINVEGLESCMGYISWIGQFAERNAVVADILEEAGAILFVKTNIPQTLMWPETFNHVFGRTSNPYNRSLTCGGSSGGEGTLVAMRGSPLGVGSDIGGSVRIPAAFCGTYGLRPSYGRAASTPSKVKIQYHPLAVRKRWSEDEYRLADHGEGKQLCFAILWDDGIITPHPPITRGLRMAKEALLRAASSFQVIDWKAHKHSEMYSTLSEIWASGAEEDYGTVAAPTGEPVIASMSLENQIALEGGFDHNSIPRSAYQLWQLHRKKRDLREEHLQVWEDTVKITGTGRPVDAIISPVAPYAAVGHGNNKSANYTAVWNLLDYTALVIPVAQVDSKLDSVNLPQLFHSHIDRRVSELLNAGNQHLVDNPEDFENAPISLQVIGRTLEEEAVIGMGEILDTALKVIKVETK</sequence>
<keyword evidence="4" id="KW-0378">Hydrolase</keyword>
<proteinExistence type="inferred from homology"/>
<evidence type="ECO:0000256" key="3">
    <source>
        <dbReference type="ARBA" id="ARBA00012922"/>
    </source>
</evidence>
<dbReference type="PIRSF" id="PIRSF001221">
    <property type="entry name" value="Amidase_fungi"/>
    <property type="match status" value="1"/>
</dbReference>
<dbReference type="AlphaFoldDB" id="A0A8H5HS77"/>
<gene>
    <name evidence="8" type="ORF">D9757_004595</name>
</gene>
<accession>A0A8H5HS77</accession>
<dbReference type="EMBL" id="JAACJN010000029">
    <property type="protein sequence ID" value="KAF5388559.1"/>
    <property type="molecule type" value="Genomic_DNA"/>
</dbReference>
<dbReference type="SUPFAM" id="SSF75304">
    <property type="entry name" value="Amidase signature (AS) enzymes"/>
    <property type="match status" value="1"/>
</dbReference>
<evidence type="ECO:0000256" key="6">
    <source>
        <dbReference type="PIRSR" id="PIRSR001221-2"/>
    </source>
</evidence>
<comment type="catalytic activity">
    <reaction evidence="1">
        <text>a monocarboxylic acid amide + H2O = a monocarboxylate + NH4(+)</text>
        <dbReference type="Rhea" id="RHEA:12020"/>
        <dbReference type="ChEBI" id="CHEBI:15377"/>
        <dbReference type="ChEBI" id="CHEBI:28938"/>
        <dbReference type="ChEBI" id="CHEBI:35757"/>
        <dbReference type="ChEBI" id="CHEBI:83628"/>
        <dbReference type="EC" id="3.5.1.4"/>
    </reaction>
</comment>
<dbReference type="PROSITE" id="PS00571">
    <property type="entry name" value="AMIDASES"/>
    <property type="match status" value="1"/>
</dbReference>
<evidence type="ECO:0000313" key="9">
    <source>
        <dbReference type="Proteomes" id="UP000518752"/>
    </source>
</evidence>
<feature type="active site" description="Acyl-ester intermediate" evidence="5">
    <location>
        <position position="227"/>
    </location>
</feature>
<evidence type="ECO:0000259" key="7">
    <source>
        <dbReference type="Pfam" id="PF01425"/>
    </source>
</evidence>
<feature type="domain" description="Amidase" evidence="7">
    <location>
        <begin position="73"/>
        <end position="251"/>
    </location>
</feature>
<reference evidence="8 9" key="1">
    <citation type="journal article" date="2020" name="ISME J.">
        <title>Uncovering the hidden diversity of litter-decomposition mechanisms in mushroom-forming fungi.</title>
        <authorList>
            <person name="Floudas D."/>
            <person name="Bentzer J."/>
            <person name="Ahren D."/>
            <person name="Johansson T."/>
            <person name="Persson P."/>
            <person name="Tunlid A."/>
        </authorList>
    </citation>
    <scope>NUCLEOTIDE SEQUENCE [LARGE SCALE GENOMIC DNA]</scope>
    <source>
        <strain evidence="8 9">CBS 406.79</strain>
    </source>
</reference>
<organism evidence="8 9">
    <name type="scientific">Collybiopsis confluens</name>
    <dbReference type="NCBI Taxonomy" id="2823264"/>
    <lineage>
        <taxon>Eukaryota</taxon>
        <taxon>Fungi</taxon>
        <taxon>Dikarya</taxon>
        <taxon>Basidiomycota</taxon>
        <taxon>Agaricomycotina</taxon>
        <taxon>Agaricomycetes</taxon>
        <taxon>Agaricomycetidae</taxon>
        <taxon>Agaricales</taxon>
        <taxon>Marasmiineae</taxon>
        <taxon>Omphalotaceae</taxon>
        <taxon>Collybiopsis</taxon>
    </lineage>
</organism>
<dbReference type="GO" id="GO:0004040">
    <property type="term" value="F:amidase activity"/>
    <property type="evidence" value="ECO:0007669"/>
    <property type="project" value="UniProtKB-EC"/>
</dbReference>
<evidence type="ECO:0000256" key="5">
    <source>
        <dbReference type="PIRSR" id="PIRSR001221-1"/>
    </source>
</evidence>
<feature type="active site" description="Charge relay system" evidence="5">
    <location>
        <position position="128"/>
    </location>
</feature>
<comment type="similarity">
    <text evidence="2">Belongs to the amidase family.</text>
</comment>
<dbReference type="EC" id="3.5.1.4" evidence="3"/>
<feature type="binding site" evidence="6">
    <location>
        <position position="177"/>
    </location>
    <ligand>
        <name>substrate</name>
    </ligand>
</feature>
<evidence type="ECO:0000256" key="2">
    <source>
        <dbReference type="ARBA" id="ARBA00009199"/>
    </source>
</evidence>
<evidence type="ECO:0000256" key="1">
    <source>
        <dbReference type="ARBA" id="ARBA00001311"/>
    </source>
</evidence>
<dbReference type="InterPro" id="IPR036928">
    <property type="entry name" value="AS_sf"/>
</dbReference>